<dbReference type="Proteomes" id="UP000054776">
    <property type="component" value="Unassembled WGS sequence"/>
</dbReference>
<dbReference type="AlphaFoldDB" id="A0A0V1BPD3"/>
<evidence type="ECO:0000313" key="1">
    <source>
        <dbReference type="EMBL" id="KRY38696.1"/>
    </source>
</evidence>
<sequence>MKDLSYLSILMNGAVNAKIVVDASLLILRFAKECLKGHNFNKHTTQAIHFQLPICFTASFSFSTGLKKQIHNGTSAQMETTHG</sequence>
<reference evidence="1 2" key="1">
    <citation type="submission" date="2015-01" db="EMBL/GenBank/DDBJ databases">
        <title>Evolution of Trichinella species and genotypes.</title>
        <authorList>
            <person name="Korhonen P.K."/>
            <person name="Edoardo P."/>
            <person name="Giuseppe L.R."/>
            <person name="Gasser R.B."/>
        </authorList>
    </citation>
    <scope>NUCLEOTIDE SEQUENCE [LARGE SCALE GENOMIC DNA]</scope>
    <source>
        <strain evidence="1">ISS3</strain>
    </source>
</reference>
<keyword evidence="2" id="KW-1185">Reference proteome</keyword>
<gene>
    <name evidence="1" type="ORF">T01_8508</name>
</gene>
<evidence type="ECO:0000313" key="2">
    <source>
        <dbReference type="Proteomes" id="UP000054776"/>
    </source>
</evidence>
<accession>A0A0V1BPD3</accession>
<proteinExistence type="predicted"/>
<dbReference type="EMBL" id="JYDH01000023">
    <property type="protein sequence ID" value="KRY38696.1"/>
    <property type="molecule type" value="Genomic_DNA"/>
</dbReference>
<name>A0A0V1BPD3_TRISP</name>
<comment type="caution">
    <text evidence="1">The sequence shown here is derived from an EMBL/GenBank/DDBJ whole genome shotgun (WGS) entry which is preliminary data.</text>
</comment>
<dbReference type="InParanoid" id="A0A0V1BPD3"/>
<organism evidence="1 2">
    <name type="scientific">Trichinella spiralis</name>
    <name type="common">Trichina worm</name>
    <dbReference type="NCBI Taxonomy" id="6334"/>
    <lineage>
        <taxon>Eukaryota</taxon>
        <taxon>Metazoa</taxon>
        <taxon>Ecdysozoa</taxon>
        <taxon>Nematoda</taxon>
        <taxon>Enoplea</taxon>
        <taxon>Dorylaimia</taxon>
        <taxon>Trichinellida</taxon>
        <taxon>Trichinellidae</taxon>
        <taxon>Trichinella</taxon>
    </lineage>
</organism>
<protein>
    <submittedName>
        <fullName evidence="1">Uncharacterized protein</fullName>
    </submittedName>
</protein>